<evidence type="ECO:0000256" key="6">
    <source>
        <dbReference type="ARBA" id="ARBA00022989"/>
    </source>
</evidence>
<keyword evidence="3" id="KW-0997">Cell inner membrane</keyword>
<feature type="transmembrane region" description="Helical" evidence="8">
    <location>
        <begin position="70"/>
        <end position="87"/>
    </location>
</feature>
<evidence type="ECO:0000256" key="7">
    <source>
        <dbReference type="ARBA" id="ARBA00023136"/>
    </source>
</evidence>
<gene>
    <name evidence="11" type="ordered locus">HMU13830</name>
</gene>
<dbReference type="STRING" id="679897.HMU13830"/>
<dbReference type="EMBL" id="FN555004">
    <property type="protein sequence ID" value="CBG40636.1"/>
    <property type="molecule type" value="Genomic_DNA"/>
</dbReference>
<dbReference type="SUPFAM" id="SSF53649">
    <property type="entry name" value="Alkaline phosphatase-like"/>
    <property type="match status" value="1"/>
</dbReference>
<protein>
    <submittedName>
        <fullName evidence="11">Putative membrane-associated sulfatase</fullName>
    </submittedName>
</protein>
<keyword evidence="2" id="KW-1003">Cell membrane</keyword>
<dbReference type="HOGENOM" id="CLU_018534_1_0_7"/>
<dbReference type="InterPro" id="IPR017850">
    <property type="entry name" value="Alkaline_phosphatase_core_sf"/>
</dbReference>
<dbReference type="GO" id="GO:0005886">
    <property type="term" value="C:plasma membrane"/>
    <property type="evidence" value="ECO:0007669"/>
    <property type="project" value="UniProtKB-SubCell"/>
</dbReference>
<dbReference type="KEGG" id="hms:HMU13830"/>
<keyword evidence="7 8" id="KW-0472">Membrane</keyword>
<dbReference type="InterPro" id="IPR040423">
    <property type="entry name" value="PEA_transferase"/>
</dbReference>
<dbReference type="Gene3D" id="3.40.720.10">
    <property type="entry name" value="Alkaline Phosphatase, subunit A"/>
    <property type="match status" value="1"/>
</dbReference>
<evidence type="ECO:0000256" key="4">
    <source>
        <dbReference type="ARBA" id="ARBA00022679"/>
    </source>
</evidence>
<keyword evidence="5 8" id="KW-0812">Transmembrane</keyword>
<evidence type="ECO:0000259" key="10">
    <source>
        <dbReference type="Pfam" id="PF08019"/>
    </source>
</evidence>
<reference evidence="11 12" key="1">
    <citation type="journal article" date="2010" name="BMC Genomics">
        <title>Comparative genomics and proteomics of Helicobacter mustelae, an ulcerogenic and carcinogenic gastric pathogen.</title>
        <authorList>
            <person name="O'Toole P.W."/>
            <person name="Snelling W.J."/>
            <person name="Canchaya C."/>
            <person name="Forde B.M."/>
            <person name="Hardie K.R."/>
            <person name="Josenhans C."/>
            <person name="Graham R.L.J."/>
            <person name="McMullan G."/>
            <person name="Parkhill J."/>
            <person name="Belda E."/>
            <person name="Bentley S.D."/>
        </authorList>
    </citation>
    <scope>NUCLEOTIDE SEQUENCE [LARGE SCALE GENOMIC DNA]</scope>
    <source>
        <strain evidence="12">ATCC 43772 / LMG 18044 / NCTC 12198 / 12198</strain>
    </source>
</reference>
<evidence type="ECO:0000313" key="11">
    <source>
        <dbReference type="EMBL" id="CBG40636.1"/>
    </source>
</evidence>
<dbReference type="Proteomes" id="UP000001522">
    <property type="component" value="Chromosome"/>
</dbReference>
<keyword evidence="4" id="KW-0808">Transferase</keyword>
<dbReference type="eggNOG" id="COG2194">
    <property type="taxonomic scope" value="Bacteria"/>
</dbReference>
<proteinExistence type="predicted"/>
<dbReference type="AlphaFoldDB" id="D3UJG0"/>
<evidence type="ECO:0000313" key="12">
    <source>
        <dbReference type="Proteomes" id="UP000001522"/>
    </source>
</evidence>
<dbReference type="Pfam" id="PF00884">
    <property type="entry name" value="Sulfatase"/>
    <property type="match status" value="1"/>
</dbReference>
<feature type="transmembrane region" description="Helical" evidence="8">
    <location>
        <begin position="118"/>
        <end position="138"/>
    </location>
</feature>
<evidence type="ECO:0000256" key="5">
    <source>
        <dbReference type="ARBA" id="ARBA00022692"/>
    </source>
</evidence>
<comment type="subcellular location">
    <subcellularLocation>
        <location evidence="1">Cell inner membrane</location>
        <topology evidence="1">Multi-pass membrane protein</topology>
    </subcellularLocation>
</comment>
<dbReference type="CDD" id="cd16017">
    <property type="entry name" value="LptA"/>
    <property type="match status" value="1"/>
</dbReference>
<dbReference type="PANTHER" id="PTHR30443:SF0">
    <property type="entry name" value="PHOSPHOETHANOLAMINE TRANSFERASE EPTA"/>
    <property type="match status" value="1"/>
</dbReference>
<dbReference type="GO" id="GO:0016776">
    <property type="term" value="F:phosphotransferase activity, phosphate group as acceptor"/>
    <property type="evidence" value="ECO:0007669"/>
    <property type="project" value="TreeGrafter"/>
</dbReference>
<dbReference type="InterPro" id="IPR012549">
    <property type="entry name" value="EptA-like_N"/>
</dbReference>
<feature type="domain" description="Phosphoethanolamine transferase N-terminal" evidence="10">
    <location>
        <begin position="53"/>
        <end position="201"/>
    </location>
</feature>
<feature type="domain" description="Sulfatase N-terminal" evidence="9">
    <location>
        <begin position="225"/>
        <end position="509"/>
    </location>
</feature>
<name>D3UJG0_HELM1</name>
<dbReference type="RefSeq" id="WP_013023702.1">
    <property type="nucleotide sequence ID" value="NC_013949.1"/>
</dbReference>
<feature type="transmembrane region" description="Helical" evidence="8">
    <location>
        <begin position="150"/>
        <end position="168"/>
    </location>
</feature>
<organism evidence="11 12">
    <name type="scientific">Helicobacter mustelae (strain ATCC 43772 / CCUG 25715 / CIP 103759 / LMG 18044 / NCTC 12198 / R85-136P)</name>
    <name type="common">Campylobacter mustelae</name>
    <dbReference type="NCBI Taxonomy" id="679897"/>
    <lineage>
        <taxon>Bacteria</taxon>
        <taxon>Pseudomonadati</taxon>
        <taxon>Campylobacterota</taxon>
        <taxon>Epsilonproteobacteria</taxon>
        <taxon>Campylobacterales</taxon>
        <taxon>Helicobacteraceae</taxon>
        <taxon>Helicobacter</taxon>
    </lineage>
</organism>
<dbReference type="GO" id="GO:0009244">
    <property type="term" value="P:lipopolysaccharide core region biosynthetic process"/>
    <property type="evidence" value="ECO:0007669"/>
    <property type="project" value="TreeGrafter"/>
</dbReference>
<evidence type="ECO:0000256" key="1">
    <source>
        <dbReference type="ARBA" id="ARBA00004429"/>
    </source>
</evidence>
<sequence>MKNLFGSYHFLIFLLSIYFVIFYHQSFWSALFSHTKSFPHQNLLLLSIGILLCSTLCFCLELLCTKRSAIYVLGVLCALSAVSAYAMDTYHISISPLIIDSILHTNLKEARGVFDLKAMLKILALLAVPFLALFLMRSKKMQNPRLKDKFLLLGFYLLVILGISLLQGRDIIFAFKAYKPMIDMLNPIAPIRSTIRYVSAQARTPKTYAQIGVDATLSPGDAPKIIVLVIGESSRAQNFAYNGYLRPTNPYTKDFASHLINFPHFFSCGVITAISIPCMLTDLTHNSYTTRNLSYYRDNILDIAKRAGYEVWWISNNGGECMGKVCQRLRHIRYFDEGGARNTFDGAMLGEISSIIQNARHNTFLVINLYGSHGPKYFERYPKEFEHFTPVCKSPNLQTCSKEEIENAYDNSLRYSDFFLASVMKSLAASPLHQALWYVSDHGESLGEYGQYMHGGLPYSLSPEEQKHIPSLLYLGKGYEALIPTLKEHANKIYNQDYVFHSLLHLLDIKTHIYNKKLDIFAQ</sequence>
<feature type="transmembrane region" description="Helical" evidence="8">
    <location>
        <begin position="43"/>
        <end position="63"/>
    </location>
</feature>
<feature type="transmembrane region" description="Helical" evidence="8">
    <location>
        <begin position="7"/>
        <end position="23"/>
    </location>
</feature>
<evidence type="ECO:0000256" key="3">
    <source>
        <dbReference type="ARBA" id="ARBA00022519"/>
    </source>
</evidence>
<evidence type="ECO:0000256" key="8">
    <source>
        <dbReference type="SAM" id="Phobius"/>
    </source>
</evidence>
<evidence type="ECO:0000256" key="2">
    <source>
        <dbReference type="ARBA" id="ARBA00022475"/>
    </source>
</evidence>
<keyword evidence="6 8" id="KW-1133">Transmembrane helix</keyword>
<dbReference type="Pfam" id="PF08019">
    <property type="entry name" value="EptA_B_N"/>
    <property type="match status" value="1"/>
</dbReference>
<accession>D3UJG0</accession>
<dbReference type="PANTHER" id="PTHR30443">
    <property type="entry name" value="INNER MEMBRANE PROTEIN"/>
    <property type="match status" value="1"/>
</dbReference>
<evidence type="ECO:0000259" key="9">
    <source>
        <dbReference type="Pfam" id="PF00884"/>
    </source>
</evidence>
<keyword evidence="12" id="KW-1185">Reference proteome</keyword>
<dbReference type="InterPro" id="IPR000917">
    <property type="entry name" value="Sulfatase_N"/>
</dbReference>
<dbReference type="InterPro" id="IPR058130">
    <property type="entry name" value="PEA_transf_C"/>
</dbReference>